<gene>
    <name evidence="2" type="ORF">CUN59_20505</name>
</gene>
<dbReference type="Proteomes" id="UP000239589">
    <property type="component" value="Unassembled WGS sequence"/>
</dbReference>
<evidence type="ECO:0000313" key="2">
    <source>
        <dbReference type="EMBL" id="PPJ61510.1"/>
    </source>
</evidence>
<keyword evidence="1" id="KW-1133">Transmembrane helix</keyword>
<proteinExistence type="predicted"/>
<comment type="caution">
    <text evidence="2">The sequence shown here is derived from an EMBL/GenBank/DDBJ whole genome shotgun (WGS) entry which is preliminary data.</text>
</comment>
<keyword evidence="1" id="KW-0812">Transmembrane</keyword>
<evidence type="ECO:0000256" key="1">
    <source>
        <dbReference type="SAM" id="Phobius"/>
    </source>
</evidence>
<name>A0A2S6CPE7_9CYAN</name>
<accession>A0A2S6CPE7</accession>
<protein>
    <submittedName>
        <fullName evidence="2">Uncharacterized protein</fullName>
    </submittedName>
</protein>
<reference evidence="2 3" key="1">
    <citation type="submission" date="2018-02" db="EMBL/GenBank/DDBJ databases">
        <title>Discovery of a pederin family compound in a non-symbiotic bloom-forming cyanobacterium.</title>
        <authorList>
            <person name="Kust A."/>
            <person name="Mares J."/>
            <person name="Jokela J."/>
            <person name="Urajova P."/>
            <person name="Hajek J."/>
            <person name="Saurav K."/>
            <person name="Voracova K."/>
            <person name="Fewer D.P."/>
            <person name="Haapaniemi E."/>
            <person name="Permi P."/>
            <person name="Rehakova K."/>
            <person name="Sivonen K."/>
            <person name="Hrouzek P."/>
        </authorList>
    </citation>
    <scope>NUCLEOTIDE SEQUENCE [LARGE SCALE GENOMIC DNA]</scope>
    <source>
        <strain evidence="2 3">CHARLIE-1</strain>
    </source>
</reference>
<dbReference type="AlphaFoldDB" id="A0A2S6CPE7"/>
<evidence type="ECO:0000313" key="3">
    <source>
        <dbReference type="Proteomes" id="UP000239589"/>
    </source>
</evidence>
<feature type="transmembrane region" description="Helical" evidence="1">
    <location>
        <begin position="52"/>
        <end position="76"/>
    </location>
</feature>
<dbReference type="EMBL" id="PGEM01000217">
    <property type="protein sequence ID" value="PPJ61510.1"/>
    <property type="molecule type" value="Genomic_DNA"/>
</dbReference>
<feature type="transmembrane region" description="Helical" evidence="1">
    <location>
        <begin position="200"/>
        <end position="220"/>
    </location>
</feature>
<sequence>MYFKNMDFLIDLYKNFNEVGIFAVIYIIYALIQILSQNILYKRQKMERVKTLIINIILYIFITLVALMYLLAMIFYSLSAYPKEEVIKYITDWDKISLPAILLVLYSLLFPIFIFPFVGKRRRKNYFAENVNNCIIEREIIDRVSINGRDKLILKDALGYQTEKDITGIKDLKISTSQKKSWLTLEDIKIATMSLRDKQLLLKMIIGLIIFGVPTGYFVWNFISVVDDWDRIMHANDIFMYMGLFTLPLMVTVELYVVAFIITKNLFKKKK</sequence>
<feature type="transmembrane region" description="Helical" evidence="1">
    <location>
        <begin position="96"/>
        <end position="118"/>
    </location>
</feature>
<feature type="transmembrane region" description="Helical" evidence="1">
    <location>
        <begin position="20"/>
        <end position="40"/>
    </location>
</feature>
<keyword evidence="1" id="KW-0472">Membrane</keyword>
<feature type="transmembrane region" description="Helical" evidence="1">
    <location>
        <begin position="240"/>
        <end position="262"/>
    </location>
</feature>
<organism evidence="2 3">
    <name type="scientific">Cuspidothrix issatschenkoi CHARLIE-1</name>
    <dbReference type="NCBI Taxonomy" id="2052836"/>
    <lineage>
        <taxon>Bacteria</taxon>
        <taxon>Bacillati</taxon>
        <taxon>Cyanobacteriota</taxon>
        <taxon>Cyanophyceae</taxon>
        <taxon>Nostocales</taxon>
        <taxon>Aphanizomenonaceae</taxon>
        <taxon>Cuspidothrix</taxon>
    </lineage>
</organism>
<keyword evidence="3" id="KW-1185">Reference proteome</keyword>